<feature type="domain" description="Glycosyl hydrolases family 2 sugar binding" evidence="6">
    <location>
        <begin position="73"/>
        <end position="160"/>
    </location>
</feature>
<evidence type="ECO:0000313" key="8">
    <source>
        <dbReference type="Proteomes" id="UP000824128"/>
    </source>
</evidence>
<dbReference type="InterPro" id="IPR036156">
    <property type="entry name" value="Beta-gal/glucu_dom_sf"/>
</dbReference>
<dbReference type="SUPFAM" id="SSF49785">
    <property type="entry name" value="Galactose-binding domain-like"/>
    <property type="match status" value="1"/>
</dbReference>
<accession>A0A9D1N239</accession>
<dbReference type="PANTHER" id="PTHR42732:SF2">
    <property type="entry name" value="BETA-MANNOSIDASE"/>
    <property type="match status" value="1"/>
</dbReference>
<dbReference type="Pfam" id="PF02836">
    <property type="entry name" value="Glyco_hydro_2_C"/>
    <property type="match status" value="1"/>
</dbReference>
<gene>
    <name evidence="7" type="ORF">IAD24_01410</name>
</gene>
<dbReference type="Gene3D" id="2.60.120.260">
    <property type="entry name" value="Galactose-binding domain-like"/>
    <property type="match status" value="1"/>
</dbReference>
<organism evidence="7 8">
    <name type="scientific">Candidatus Aphodomorpha intestinavium</name>
    <dbReference type="NCBI Taxonomy" id="2840672"/>
    <lineage>
        <taxon>Bacteria</taxon>
        <taxon>Bacillati</taxon>
        <taxon>Bacillota</taxon>
        <taxon>Clostridia</taxon>
        <taxon>Eubacteriales</taxon>
        <taxon>Candidatus Aphodomorpha</taxon>
    </lineage>
</organism>
<feature type="domain" description="Glycoside hydrolase family 2 catalytic" evidence="5">
    <location>
        <begin position="300"/>
        <end position="466"/>
    </location>
</feature>
<dbReference type="GO" id="GO:0005975">
    <property type="term" value="P:carbohydrate metabolic process"/>
    <property type="evidence" value="ECO:0007669"/>
    <property type="project" value="InterPro"/>
</dbReference>
<dbReference type="InterPro" id="IPR006104">
    <property type="entry name" value="Glyco_hydro_2_N"/>
</dbReference>
<reference evidence="7" key="1">
    <citation type="submission" date="2020-10" db="EMBL/GenBank/DDBJ databases">
        <authorList>
            <person name="Gilroy R."/>
        </authorList>
    </citation>
    <scope>NUCLEOTIDE SEQUENCE</scope>
    <source>
        <strain evidence="7">ChiGjej2B2-16831</strain>
    </source>
</reference>
<dbReference type="InterPro" id="IPR017853">
    <property type="entry name" value="GH"/>
</dbReference>
<keyword evidence="2 7" id="KW-0378">Hydrolase</keyword>
<evidence type="ECO:0000256" key="1">
    <source>
        <dbReference type="ARBA" id="ARBA00007401"/>
    </source>
</evidence>
<evidence type="ECO:0000313" key="7">
    <source>
        <dbReference type="EMBL" id="HIU93793.1"/>
    </source>
</evidence>
<dbReference type="Pfam" id="PF02837">
    <property type="entry name" value="Glyco_hydro_2_N"/>
    <property type="match status" value="1"/>
</dbReference>
<protein>
    <submittedName>
        <fullName evidence="7">Glycoside hydrolase family 2</fullName>
    </submittedName>
</protein>
<evidence type="ECO:0000259" key="6">
    <source>
        <dbReference type="Pfam" id="PF02837"/>
    </source>
</evidence>
<dbReference type="SUPFAM" id="SSF49303">
    <property type="entry name" value="beta-Galactosidase/glucuronidase domain"/>
    <property type="match status" value="1"/>
</dbReference>
<comment type="similarity">
    <text evidence="1">Belongs to the glycosyl hydrolase 2 family.</text>
</comment>
<dbReference type="Gene3D" id="2.60.40.10">
    <property type="entry name" value="Immunoglobulins"/>
    <property type="match status" value="1"/>
</dbReference>
<evidence type="ECO:0000256" key="2">
    <source>
        <dbReference type="ARBA" id="ARBA00022801"/>
    </source>
</evidence>
<evidence type="ECO:0000259" key="5">
    <source>
        <dbReference type="Pfam" id="PF02836"/>
    </source>
</evidence>
<dbReference type="Gene3D" id="3.20.20.80">
    <property type="entry name" value="Glycosidases"/>
    <property type="match status" value="1"/>
</dbReference>
<name>A0A9D1N239_9FIRM</name>
<keyword evidence="3" id="KW-0326">Glycosidase</keyword>
<dbReference type="PANTHER" id="PTHR42732">
    <property type="entry name" value="BETA-GALACTOSIDASE"/>
    <property type="match status" value="1"/>
</dbReference>
<evidence type="ECO:0000256" key="3">
    <source>
        <dbReference type="ARBA" id="ARBA00023295"/>
    </source>
</evidence>
<proteinExistence type="inferred from homology"/>
<dbReference type="InterPro" id="IPR006103">
    <property type="entry name" value="Glyco_hydro_2_cat"/>
</dbReference>
<dbReference type="EMBL" id="DVNZ01000045">
    <property type="protein sequence ID" value="HIU93793.1"/>
    <property type="molecule type" value="Genomic_DNA"/>
</dbReference>
<sequence length="582" mass="65555">MSGQAGPRGAVLPEYPRPQLRRDSYLNLNGLWEYAITGSDAQPETFDGEILVPYSPEAPLSGVGRSPGPDQFLWYRRRVALPEGFVRARTLLHFGAVDQEAAVFVNGEQLAHHIGGYLPFSCDVTDALHGATEMEIVVCVRDRTDASYHTRGKQKRAHGGIWYTPQSGIWQTVWMESLPKTHIRSLRITPLFEQAAVELRVQTSVPCACVARLDGRTVTFCSGTSVRVPMPGFRPWSPEDPYLYDLAVEAGEDRVESYFAMRSFGVGPDEDGLPRLLLNGRPYFHTGVLDQGYWPDGLYTAPSDAALEADIALMKRMGFNMLRKHIKVEPLRWYYHCDRLGMLVWQDMPNGGGAYRLSTISLPLLTNRHRDDRDYAAFARQEEAGRREFSQELQQMVEHLYNCPCIAMWVPFNEGWGQFDARETAARLRALDPTRTIDHASGWHDQGAGDVKSLHVYFRPYRHKQEPGERAVVLSEFGGYHLRIAGHADGSRTFGYRRCKSQEQLAFLIQDLYVRQIIPAKAQGLSAAVYTQLSDVEGERNGLVTYDRAVVKMDEAAMRTLNDALRDDGRQAPSAPEPDGMR</sequence>
<dbReference type="InterPro" id="IPR051913">
    <property type="entry name" value="GH2_Domain-Containing"/>
</dbReference>
<dbReference type="Proteomes" id="UP000824128">
    <property type="component" value="Unassembled WGS sequence"/>
</dbReference>
<dbReference type="AlphaFoldDB" id="A0A9D1N239"/>
<dbReference type="InterPro" id="IPR013783">
    <property type="entry name" value="Ig-like_fold"/>
</dbReference>
<reference evidence="7" key="2">
    <citation type="journal article" date="2021" name="PeerJ">
        <title>Extensive microbial diversity within the chicken gut microbiome revealed by metagenomics and culture.</title>
        <authorList>
            <person name="Gilroy R."/>
            <person name="Ravi A."/>
            <person name="Getino M."/>
            <person name="Pursley I."/>
            <person name="Horton D.L."/>
            <person name="Alikhan N.F."/>
            <person name="Baker D."/>
            <person name="Gharbi K."/>
            <person name="Hall N."/>
            <person name="Watson M."/>
            <person name="Adriaenssens E.M."/>
            <person name="Foster-Nyarko E."/>
            <person name="Jarju S."/>
            <person name="Secka A."/>
            <person name="Antonio M."/>
            <person name="Oren A."/>
            <person name="Chaudhuri R.R."/>
            <person name="La Ragione R."/>
            <person name="Hildebrand F."/>
            <person name="Pallen M.J."/>
        </authorList>
    </citation>
    <scope>NUCLEOTIDE SEQUENCE</scope>
    <source>
        <strain evidence="7">ChiGjej2B2-16831</strain>
    </source>
</reference>
<evidence type="ECO:0000256" key="4">
    <source>
        <dbReference type="SAM" id="MobiDB-lite"/>
    </source>
</evidence>
<dbReference type="GO" id="GO:0004553">
    <property type="term" value="F:hydrolase activity, hydrolyzing O-glycosyl compounds"/>
    <property type="evidence" value="ECO:0007669"/>
    <property type="project" value="InterPro"/>
</dbReference>
<feature type="region of interest" description="Disordered" evidence="4">
    <location>
        <begin position="563"/>
        <end position="582"/>
    </location>
</feature>
<dbReference type="InterPro" id="IPR008979">
    <property type="entry name" value="Galactose-bd-like_sf"/>
</dbReference>
<comment type="caution">
    <text evidence="7">The sequence shown here is derived from an EMBL/GenBank/DDBJ whole genome shotgun (WGS) entry which is preliminary data.</text>
</comment>
<dbReference type="SUPFAM" id="SSF51445">
    <property type="entry name" value="(Trans)glycosidases"/>
    <property type="match status" value="1"/>
</dbReference>